<proteinExistence type="predicted"/>
<evidence type="ECO:0000256" key="2">
    <source>
        <dbReference type="ARBA" id="ARBA00022737"/>
    </source>
</evidence>
<dbReference type="Gene3D" id="2.120.10.80">
    <property type="entry name" value="Kelch-type beta propeller"/>
    <property type="match status" value="2"/>
</dbReference>
<protein>
    <recommendedName>
        <fullName evidence="6">Galactose oxidase-like protein</fullName>
    </recommendedName>
</protein>
<feature type="compositionally biased region" description="Pro residues" evidence="3">
    <location>
        <begin position="24"/>
        <end position="33"/>
    </location>
</feature>
<name>A0ABP6QHF2_9ACTN</name>
<dbReference type="Proteomes" id="UP001501237">
    <property type="component" value="Unassembled WGS sequence"/>
</dbReference>
<evidence type="ECO:0000256" key="1">
    <source>
        <dbReference type="ARBA" id="ARBA00022441"/>
    </source>
</evidence>
<keyword evidence="1" id="KW-0880">Kelch repeat</keyword>
<dbReference type="InterPro" id="IPR015915">
    <property type="entry name" value="Kelch-typ_b-propeller"/>
</dbReference>
<evidence type="ECO:0008006" key="6">
    <source>
        <dbReference type="Google" id="ProtNLM"/>
    </source>
</evidence>
<keyword evidence="2" id="KW-0677">Repeat</keyword>
<evidence type="ECO:0000313" key="4">
    <source>
        <dbReference type="EMBL" id="GAA3224466.1"/>
    </source>
</evidence>
<dbReference type="PANTHER" id="PTHR45632:SF3">
    <property type="entry name" value="KELCH-LIKE PROTEIN 32"/>
    <property type="match status" value="1"/>
</dbReference>
<evidence type="ECO:0000256" key="3">
    <source>
        <dbReference type="SAM" id="MobiDB-lite"/>
    </source>
</evidence>
<dbReference type="PANTHER" id="PTHR45632">
    <property type="entry name" value="LD33804P"/>
    <property type="match status" value="1"/>
</dbReference>
<dbReference type="RefSeq" id="WP_344832948.1">
    <property type="nucleotide sequence ID" value="NZ_BAAAUV010000014.1"/>
</dbReference>
<accession>A0ABP6QHF2</accession>
<evidence type="ECO:0000313" key="5">
    <source>
        <dbReference type="Proteomes" id="UP001501237"/>
    </source>
</evidence>
<dbReference type="EMBL" id="BAAAUV010000014">
    <property type="protein sequence ID" value="GAA3224466.1"/>
    <property type="molecule type" value="Genomic_DNA"/>
</dbReference>
<feature type="region of interest" description="Disordered" evidence="3">
    <location>
        <begin position="21"/>
        <end position="40"/>
    </location>
</feature>
<reference evidence="5" key="1">
    <citation type="journal article" date="2019" name="Int. J. Syst. Evol. Microbiol.">
        <title>The Global Catalogue of Microorganisms (GCM) 10K type strain sequencing project: providing services to taxonomists for standard genome sequencing and annotation.</title>
        <authorList>
            <consortium name="The Broad Institute Genomics Platform"/>
            <consortium name="The Broad Institute Genome Sequencing Center for Infectious Disease"/>
            <person name="Wu L."/>
            <person name="Ma J."/>
        </authorList>
    </citation>
    <scope>NUCLEOTIDE SEQUENCE [LARGE SCALE GENOMIC DNA]</scope>
    <source>
        <strain evidence="5">JCM 9377</strain>
    </source>
</reference>
<gene>
    <name evidence="4" type="ORF">GCM10010468_51500</name>
</gene>
<sequence>MRRIPPLLALLVLPAGCSSLDGGAPPPSSPPPSAADHAPGTSWTIARSPVPSRVGHIAAWTGTEMVVWGGIGEGARTGPTRFGVPLTDGAAYTPDTDTWRKIAPSPLTARSLPAAVWTGRTVFVWGGSGVPGETRPPVADGAEYDPAADAWTPLPKAPSGPRGTPVAVWTGTEVLLWSGTLDGDRRSADGLAYTPATRTWRKIPPAPLAAFWDADALWTGRDLIVLARSESWTGSRAVSYSPETNTWRRLPAPPSTGHGFALPVWTGTRLLLPGLNAESPRGLSYDPSARRWTWIPASKPVHAEGTPVLTPKGVLTWSGSRHAALYDPAANRWRRLALPAAPYREFPTTVWTGRDLLLWGGSTCPPGAACASLTVAPAGTALRP</sequence>
<comment type="caution">
    <text evidence="4">The sequence shown here is derived from an EMBL/GenBank/DDBJ whole genome shotgun (WGS) entry which is preliminary data.</text>
</comment>
<keyword evidence="5" id="KW-1185">Reference proteome</keyword>
<organism evidence="4 5">
    <name type="scientific">Actinocorallia longicatena</name>
    <dbReference type="NCBI Taxonomy" id="111803"/>
    <lineage>
        <taxon>Bacteria</taxon>
        <taxon>Bacillati</taxon>
        <taxon>Actinomycetota</taxon>
        <taxon>Actinomycetes</taxon>
        <taxon>Streptosporangiales</taxon>
        <taxon>Thermomonosporaceae</taxon>
        <taxon>Actinocorallia</taxon>
    </lineage>
</organism>
<dbReference type="SUPFAM" id="SSF117281">
    <property type="entry name" value="Kelch motif"/>
    <property type="match status" value="1"/>
</dbReference>